<organism evidence="12 13">
    <name type="scientific">Siphonobacter curvatus</name>
    <dbReference type="NCBI Taxonomy" id="2094562"/>
    <lineage>
        <taxon>Bacteria</taxon>
        <taxon>Pseudomonadati</taxon>
        <taxon>Bacteroidota</taxon>
        <taxon>Cytophagia</taxon>
        <taxon>Cytophagales</taxon>
        <taxon>Cytophagaceae</taxon>
        <taxon>Siphonobacter</taxon>
    </lineage>
</organism>
<dbReference type="InterPro" id="IPR003594">
    <property type="entry name" value="HATPase_dom"/>
</dbReference>
<evidence type="ECO:0000259" key="10">
    <source>
        <dbReference type="PROSITE" id="PS50112"/>
    </source>
</evidence>
<dbReference type="SMART" id="SM00388">
    <property type="entry name" value="HisKA"/>
    <property type="match status" value="1"/>
</dbReference>
<dbReference type="Pfam" id="PF08447">
    <property type="entry name" value="PAS_3"/>
    <property type="match status" value="3"/>
</dbReference>
<dbReference type="SMART" id="SM00387">
    <property type="entry name" value="HATPase_c"/>
    <property type="match status" value="1"/>
</dbReference>
<dbReference type="NCBIfam" id="TIGR00229">
    <property type="entry name" value="sensory_box"/>
    <property type="match status" value="3"/>
</dbReference>
<dbReference type="PANTHER" id="PTHR43304">
    <property type="entry name" value="PHYTOCHROME-LIKE PROTEIN CPH1"/>
    <property type="match status" value="1"/>
</dbReference>
<feature type="modified residue" description="4-aspartylphosphate" evidence="6">
    <location>
        <position position="1808"/>
    </location>
</feature>
<dbReference type="InterPro" id="IPR003018">
    <property type="entry name" value="GAF"/>
</dbReference>
<dbReference type="PANTHER" id="PTHR43304:SF1">
    <property type="entry name" value="PAC DOMAIN-CONTAINING PROTEIN"/>
    <property type="match status" value="1"/>
</dbReference>
<dbReference type="InterPro" id="IPR036890">
    <property type="entry name" value="HATPase_C_sf"/>
</dbReference>
<comment type="caution">
    <text evidence="12">The sequence shown here is derived from an EMBL/GenBank/DDBJ whole genome shotgun (WGS) entry which is preliminary data.</text>
</comment>
<evidence type="ECO:0000256" key="4">
    <source>
        <dbReference type="ARBA" id="ARBA00022679"/>
    </source>
</evidence>
<dbReference type="SMART" id="SM00091">
    <property type="entry name" value="PAS"/>
    <property type="match status" value="4"/>
</dbReference>
<dbReference type="InterPro" id="IPR036097">
    <property type="entry name" value="HisK_dim/P_sf"/>
</dbReference>
<keyword evidence="13" id="KW-1185">Reference proteome</keyword>
<feature type="domain" description="Response regulatory" evidence="9">
    <location>
        <begin position="1759"/>
        <end position="1875"/>
    </location>
</feature>
<dbReference type="Proteomes" id="UP000239590">
    <property type="component" value="Unassembled WGS sequence"/>
</dbReference>
<evidence type="ECO:0000256" key="7">
    <source>
        <dbReference type="SAM" id="Coils"/>
    </source>
</evidence>
<dbReference type="SMART" id="SM00065">
    <property type="entry name" value="GAF"/>
    <property type="match status" value="2"/>
</dbReference>
<feature type="domain" description="PAC" evidence="11">
    <location>
        <begin position="1328"/>
        <end position="1380"/>
    </location>
</feature>
<evidence type="ECO:0000259" key="9">
    <source>
        <dbReference type="PROSITE" id="PS50110"/>
    </source>
</evidence>
<dbReference type="Gene3D" id="3.30.450.40">
    <property type="match status" value="2"/>
</dbReference>
<dbReference type="GO" id="GO:0000155">
    <property type="term" value="F:phosphorelay sensor kinase activity"/>
    <property type="evidence" value="ECO:0007669"/>
    <property type="project" value="InterPro"/>
</dbReference>
<dbReference type="InterPro" id="IPR003661">
    <property type="entry name" value="HisK_dim/P_dom"/>
</dbReference>
<feature type="domain" description="Histidine kinase" evidence="8">
    <location>
        <begin position="1523"/>
        <end position="1741"/>
    </location>
</feature>
<dbReference type="InterPro" id="IPR035965">
    <property type="entry name" value="PAS-like_dom_sf"/>
</dbReference>
<dbReference type="SMART" id="SM00448">
    <property type="entry name" value="REC"/>
    <property type="match status" value="1"/>
</dbReference>
<dbReference type="PROSITE" id="PS50113">
    <property type="entry name" value="PAC"/>
    <property type="match status" value="4"/>
</dbReference>
<dbReference type="RefSeq" id="WP_104711423.1">
    <property type="nucleotide sequence ID" value="NZ_PTRA01000001.1"/>
</dbReference>
<dbReference type="PROSITE" id="PS50109">
    <property type="entry name" value="HIS_KIN"/>
    <property type="match status" value="1"/>
</dbReference>
<proteinExistence type="predicted"/>
<dbReference type="InterPro" id="IPR011006">
    <property type="entry name" value="CheY-like_superfamily"/>
</dbReference>
<accession>A0A2S7IPV9</accession>
<feature type="domain" description="PAS" evidence="10">
    <location>
        <begin position="1253"/>
        <end position="1325"/>
    </location>
</feature>
<dbReference type="EMBL" id="PTRA01000001">
    <property type="protein sequence ID" value="PQA59716.1"/>
    <property type="molecule type" value="Genomic_DNA"/>
</dbReference>
<dbReference type="CDD" id="cd17580">
    <property type="entry name" value="REC_2_DhkD-like"/>
    <property type="match status" value="1"/>
</dbReference>
<dbReference type="OrthoDB" id="5401121at2"/>
<dbReference type="InterPro" id="IPR001610">
    <property type="entry name" value="PAC"/>
</dbReference>
<keyword evidence="5" id="KW-0418">Kinase</keyword>
<feature type="domain" description="PAC" evidence="11">
    <location>
        <begin position="610"/>
        <end position="663"/>
    </location>
</feature>
<dbReference type="PROSITE" id="PS50112">
    <property type="entry name" value="PAS"/>
    <property type="match status" value="2"/>
</dbReference>
<dbReference type="FunFam" id="3.30.565.10:FF:000006">
    <property type="entry name" value="Sensor histidine kinase WalK"/>
    <property type="match status" value="1"/>
</dbReference>
<dbReference type="Pfam" id="PF00072">
    <property type="entry name" value="Response_reg"/>
    <property type="match status" value="1"/>
</dbReference>
<dbReference type="InterPro" id="IPR000014">
    <property type="entry name" value="PAS"/>
</dbReference>
<gene>
    <name evidence="12" type="ORF">C5O19_08810</name>
</gene>
<reference evidence="13" key="1">
    <citation type="submission" date="2018-02" db="EMBL/GenBank/DDBJ databases">
        <title>Genome sequencing of Solimonas sp. HR-BB.</title>
        <authorList>
            <person name="Lee Y."/>
            <person name="Jeon C.O."/>
        </authorList>
    </citation>
    <scope>NUCLEOTIDE SEQUENCE [LARGE SCALE GENOMIC DNA]</scope>
    <source>
        <strain evidence="13">HR-U</strain>
    </source>
</reference>
<dbReference type="InterPro" id="IPR000700">
    <property type="entry name" value="PAS-assoc_C"/>
</dbReference>
<dbReference type="SUPFAM" id="SSF47384">
    <property type="entry name" value="Homodimeric domain of signal transducing histidine kinase"/>
    <property type="match status" value="1"/>
</dbReference>
<dbReference type="InterPro" id="IPR005467">
    <property type="entry name" value="His_kinase_dom"/>
</dbReference>
<keyword evidence="4" id="KW-0808">Transferase</keyword>
<dbReference type="Gene3D" id="2.10.70.100">
    <property type="match status" value="1"/>
</dbReference>
<dbReference type="SUPFAM" id="SSF55781">
    <property type="entry name" value="GAF domain-like"/>
    <property type="match status" value="2"/>
</dbReference>
<dbReference type="SUPFAM" id="SSF55874">
    <property type="entry name" value="ATPase domain of HSP90 chaperone/DNA topoisomerase II/histidine kinase"/>
    <property type="match status" value="1"/>
</dbReference>
<dbReference type="Pfam" id="PF01590">
    <property type="entry name" value="GAF"/>
    <property type="match status" value="1"/>
</dbReference>
<evidence type="ECO:0000259" key="11">
    <source>
        <dbReference type="PROSITE" id="PS50113"/>
    </source>
</evidence>
<protein>
    <recommendedName>
        <fullName evidence="2">histidine kinase</fullName>
        <ecNumber evidence="2">2.7.13.3</ecNumber>
    </recommendedName>
</protein>
<evidence type="ECO:0000256" key="1">
    <source>
        <dbReference type="ARBA" id="ARBA00000085"/>
    </source>
</evidence>
<evidence type="ECO:0000313" key="12">
    <source>
        <dbReference type="EMBL" id="PQA59716.1"/>
    </source>
</evidence>
<dbReference type="PRINTS" id="PR00344">
    <property type="entry name" value="BCTRLSENSOR"/>
</dbReference>
<feature type="domain" description="PAC" evidence="11">
    <location>
        <begin position="82"/>
        <end position="134"/>
    </location>
</feature>
<dbReference type="SUPFAM" id="SSF52172">
    <property type="entry name" value="CheY-like"/>
    <property type="match status" value="1"/>
</dbReference>
<dbReference type="InterPro" id="IPR004358">
    <property type="entry name" value="Sig_transdc_His_kin-like_C"/>
</dbReference>
<dbReference type="Gene3D" id="3.40.50.2300">
    <property type="match status" value="1"/>
</dbReference>
<dbReference type="InterPro" id="IPR013655">
    <property type="entry name" value="PAS_fold_3"/>
</dbReference>
<dbReference type="SUPFAM" id="SSF55785">
    <property type="entry name" value="PYP-like sensor domain (PAS domain)"/>
    <property type="match status" value="8"/>
</dbReference>
<dbReference type="InterPro" id="IPR001789">
    <property type="entry name" value="Sig_transdc_resp-reg_receiver"/>
</dbReference>
<dbReference type="EC" id="2.7.13.3" evidence="2"/>
<dbReference type="CDD" id="cd00082">
    <property type="entry name" value="HisKA"/>
    <property type="match status" value="1"/>
</dbReference>
<feature type="domain" description="PAC" evidence="11">
    <location>
        <begin position="1460"/>
        <end position="1512"/>
    </location>
</feature>
<evidence type="ECO:0000256" key="3">
    <source>
        <dbReference type="ARBA" id="ARBA00022553"/>
    </source>
</evidence>
<evidence type="ECO:0000256" key="6">
    <source>
        <dbReference type="PROSITE-ProRule" id="PRU00169"/>
    </source>
</evidence>
<dbReference type="SMART" id="SM00086">
    <property type="entry name" value="PAC"/>
    <property type="match status" value="4"/>
</dbReference>
<dbReference type="InterPro" id="IPR029016">
    <property type="entry name" value="GAF-like_dom_sf"/>
</dbReference>
<evidence type="ECO:0000256" key="2">
    <source>
        <dbReference type="ARBA" id="ARBA00012438"/>
    </source>
</evidence>
<dbReference type="Gene3D" id="1.10.287.130">
    <property type="match status" value="1"/>
</dbReference>
<name>A0A2S7IPV9_9BACT</name>
<feature type="domain" description="PAS" evidence="10">
    <location>
        <begin position="531"/>
        <end position="608"/>
    </location>
</feature>
<feature type="coiled-coil region" evidence="7">
    <location>
        <begin position="125"/>
        <end position="160"/>
    </location>
</feature>
<dbReference type="CDD" id="cd00130">
    <property type="entry name" value="PAS"/>
    <property type="match status" value="3"/>
</dbReference>
<dbReference type="Gene3D" id="3.30.450.20">
    <property type="entry name" value="PAS domain"/>
    <property type="match status" value="9"/>
</dbReference>
<keyword evidence="7" id="KW-0175">Coiled coil</keyword>
<keyword evidence="3 6" id="KW-0597">Phosphoprotein</keyword>
<dbReference type="PROSITE" id="PS50110">
    <property type="entry name" value="RESPONSE_REGULATORY"/>
    <property type="match status" value="1"/>
</dbReference>
<dbReference type="InterPro" id="IPR052162">
    <property type="entry name" value="Sensor_kinase/Photoreceptor"/>
</dbReference>
<evidence type="ECO:0000259" key="8">
    <source>
        <dbReference type="PROSITE" id="PS50109"/>
    </source>
</evidence>
<dbReference type="Pfam" id="PF02518">
    <property type="entry name" value="HATPase_c"/>
    <property type="match status" value="1"/>
</dbReference>
<evidence type="ECO:0000313" key="13">
    <source>
        <dbReference type="Proteomes" id="UP000239590"/>
    </source>
</evidence>
<dbReference type="Gene3D" id="3.30.565.10">
    <property type="entry name" value="Histidine kinase-like ATPase, C-terminal domain"/>
    <property type="match status" value="1"/>
</dbReference>
<sequence>MDANKSSSHASVQTNEYQILLESFAQAFWETNAEGLVVVDSPSWRAYTGKSLGEGWVKAVHPDDQEYALAQWQEAAKRLWPVNAEFRLQRPGGGWRWTNVRAIPILNADGSVKKWLGINIDIQAKKEAEANLLHTQQTYQQELEQQVAERTQQLQQSQTLLKATLDSTLDMIQVFKAVRNQAGEIIDFVWILNNQSSEQQYGDVIGQSLLTLNPGVKEVGIFDTFKQVCETGIADQSERHYAHEQFDGWFYQSTVKLGDGVATTTTDITARKQAKAELASTKELLQAILDSTPFIIQAFEAVRDDAGRIRDFTWIMNNQGGVSQNGEVIGQQLLKLNPGVVETGLFEKFVQVTETGLAIEQEQYYSHEQFQDQWFYQTLVKMGDGFVMTTQDITEKKQAEQELKASKELVQTVFDVTLNPIAYHKAVRDENGTLVDFEFQLENQQARKYALQNQRGQRYSQAYPGIKDTLVFKLYREVVETGTELNTEVQINLKGMDRWFHLMAAKLEDGLVATAIDVTQQRKAEQELLEQAHLIRMISEILPDVVAVVELSSKKILHANQNPIVVLGFDPEEIVAMPFADRMSLFHPEDLPAIQAYYQRFETLADGEENKTEYRLKNKKGDWVLLSIRGKVFKRDEVGQVTQILIIATDYTERRKAEQENLRLKDEIAKRAQDKYQSLFNSIGEGFGIIELIYDETGYAVDYRFIEVNQAYLSHTGQDDPTGKLGSEVAPGTEYYWLNTYQSVIDTGEPVFLENYHADSERWYKLYASRIGGSDSHQVAVVFEDITERKRQEEQLAFLAEITKDLIDLKPIKDTVGMLAEKIGKHFNAQWCNFGEVSDTLEVEVFMEGWTADDVPSVNGRHQIKDLWTEEQIAKNNAGELIAVIDTETDSRVSKEAYAALQIRSFVAVPLAHKGTFKFMLGIAAMQPRRWRKDEIELIKELTTRIWNRLEKARIEEALQKSEEKYRTLFNSIDEGVAIVEVFPDPHGRITDLIWHEANPGVERHAGIGGWLGKRASEIVPHLEQDWLDAMSDVYQTGESVRMEAYNADLGRWIDTYYSRVGGAGSPFMAAVFQDITERKQQAEEQAFLLKFSDELRTQLTADAVANRALELLTEQLQLDRSYITSYYVEENRADLDYQLGKDTVPPLPDHFVLSDYPEAFKAIFDETFVIEDDYERQGLSEAEKRNSKKLGMRAMVASTLRKGENKPLWSMVAISSHPRRWTPREIKLVEAVAERTWAAVGRAKLEETLRQSEQRIRLAVEAAQMGTWEWDLVNDQVYWNEEHFHLLGMNIEPNPIPSSAFTRHLHPEDAESILTQLQEAITNRTLYDAEFRMIREDGETRWMSGYGRVTAEENGQPLRASGVMADITNRKVVEEALRENDVRLAALFESLPVGVGVMDSTGKIVLSNQKMDYYMPSGIIPSRDLDHPQRWRAYDAEGQALALEDYPGSRALRGESVVPGIEMQYTEGGEYLHWARVAAVPIWSQTGQVTGGVAVITDIHALKQTEHRLKEADRRKNEFLAMLAHELRNPMATLSNGLQVLSLTVATSTQAQSVLEMMTRQMNHLVRMVDDLLDVSRISQGKIELRKERVNLVELINQTTEAVRTLVNSKQQKLTVRLPDTPVQLEGDPTRLMQVVMNLLTNASRYTGPQGNIHLSLEHTGNTALLHIQDTGVGLSPDQLTSIFELFVQVDNSLARSAGGLGIGLTLVKQIVELHGGQVEAQSEGLGRGSTFMVRLPTVKEVQSHFAVGEDAKTGPLRILLIDDNPDATLTLRMLLEIHGYQVHACNSGRDGITAAESLRPDVILLDIGMPDVDGYETCQQIRQQPWSRGVFIIAVSGYGQKEDQRKAQEAGFNEYLTKPVNVESLIQVLSRLS</sequence>
<evidence type="ECO:0000256" key="5">
    <source>
        <dbReference type="ARBA" id="ARBA00022777"/>
    </source>
</evidence>
<dbReference type="Pfam" id="PF00512">
    <property type="entry name" value="HisKA"/>
    <property type="match status" value="1"/>
</dbReference>
<comment type="catalytic activity">
    <reaction evidence="1">
        <text>ATP + protein L-histidine = ADP + protein N-phospho-L-histidine.</text>
        <dbReference type="EC" id="2.7.13.3"/>
    </reaction>
</comment>